<sequence length="45" mass="5279">MLVKKLMTPTMDKETPHDILIIDKYNEPSYVKRLKLKMMTAVANE</sequence>
<accession>A0A392UY88</accession>
<proteinExistence type="predicted"/>
<keyword evidence="2" id="KW-1185">Reference proteome</keyword>
<dbReference type="EMBL" id="LXQA010966558">
    <property type="protein sequence ID" value="MCI79120.1"/>
    <property type="molecule type" value="Genomic_DNA"/>
</dbReference>
<reference evidence="1 2" key="1">
    <citation type="journal article" date="2018" name="Front. Plant Sci.">
        <title>Red Clover (Trifolium pratense) and Zigzag Clover (T. medium) - A Picture of Genomic Similarities and Differences.</title>
        <authorList>
            <person name="Dluhosova J."/>
            <person name="Istvanek J."/>
            <person name="Nedelnik J."/>
            <person name="Repkova J."/>
        </authorList>
    </citation>
    <scope>NUCLEOTIDE SEQUENCE [LARGE SCALE GENOMIC DNA]</scope>
    <source>
        <strain evidence="2">cv. 10/8</strain>
        <tissue evidence="1">Leaf</tissue>
    </source>
</reference>
<feature type="non-terminal residue" evidence="1">
    <location>
        <position position="45"/>
    </location>
</feature>
<dbReference type="AlphaFoldDB" id="A0A392UY88"/>
<protein>
    <submittedName>
        <fullName evidence="1">Uncharacterized protein</fullName>
    </submittedName>
</protein>
<organism evidence="1 2">
    <name type="scientific">Trifolium medium</name>
    <dbReference type="NCBI Taxonomy" id="97028"/>
    <lineage>
        <taxon>Eukaryota</taxon>
        <taxon>Viridiplantae</taxon>
        <taxon>Streptophyta</taxon>
        <taxon>Embryophyta</taxon>
        <taxon>Tracheophyta</taxon>
        <taxon>Spermatophyta</taxon>
        <taxon>Magnoliopsida</taxon>
        <taxon>eudicotyledons</taxon>
        <taxon>Gunneridae</taxon>
        <taxon>Pentapetalae</taxon>
        <taxon>rosids</taxon>
        <taxon>fabids</taxon>
        <taxon>Fabales</taxon>
        <taxon>Fabaceae</taxon>
        <taxon>Papilionoideae</taxon>
        <taxon>50 kb inversion clade</taxon>
        <taxon>NPAAA clade</taxon>
        <taxon>Hologalegina</taxon>
        <taxon>IRL clade</taxon>
        <taxon>Trifolieae</taxon>
        <taxon>Trifolium</taxon>
    </lineage>
</organism>
<evidence type="ECO:0000313" key="1">
    <source>
        <dbReference type="EMBL" id="MCI79120.1"/>
    </source>
</evidence>
<gene>
    <name evidence="1" type="ORF">A2U01_0100391</name>
</gene>
<evidence type="ECO:0000313" key="2">
    <source>
        <dbReference type="Proteomes" id="UP000265520"/>
    </source>
</evidence>
<comment type="caution">
    <text evidence="1">The sequence shown here is derived from an EMBL/GenBank/DDBJ whole genome shotgun (WGS) entry which is preliminary data.</text>
</comment>
<dbReference type="Proteomes" id="UP000265520">
    <property type="component" value="Unassembled WGS sequence"/>
</dbReference>
<name>A0A392UY88_9FABA</name>